<dbReference type="EMBL" id="KV016321">
    <property type="protein sequence ID" value="KZV19710.1"/>
    <property type="molecule type" value="Genomic_DNA"/>
</dbReference>
<keyword evidence="2" id="KW-1185">Reference proteome</keyword>
<evidence type="ECO:0000313" key="1">
    <source>
        <dbReference type="EMBL" id="KZV19710.1"/>
    </source>
</evidence>
<protein>
    <submittedName>
        <fullName evidence="1">Pentatricopeptide repeat-containing protein mitochondrial-like</fullName>
    </submittedName>
</protein>
<organism evidence="1 2">
    <name type="scientific">Dorcoceras hygrometricum</name>
    <dbReference type="NCBI Taxonomy" id="472368"/>
    <lineage>
        <taxon>Eukaryota</taxon>
        <taxon>Viridiplantae</taxon>
        <taxon>Streptophyta</taxon>
        <taxon>Embryophyta</taxon>
        <taxon>Tracheophyta</taxon>
        <taxon>Spermatophyta</taxon>
        <taxon>Magnoliopsida</taxon>
        <taxon>eudicotyledons</taxon>
        <taxon>Gunneridae</taxon>
        <taxon>Pentapetalae</taxon>
        <taxon>asterids</taxon>
        <taxon>lamiids</taxon>
        <taxon>Lamiales</taxon>
        <taxon>Gesneriaceae</taxon>
        <taxon>Didymocarpoideae</taxon>
        <taxon>Trichosporeae</taxon>
        <taxon>Loxocarpinae</taxon>
        <taxon>Dorcoceras</taxon>
    </lineage>
</organism>
<proteinExistence type="predicted"/>
<evidence type="ECO:0000313" key="2">
    <source>
        <dbReference type="Proteomes" id="UP000250235"/>
    </source>
</evidence>
<accession>A0A2Z7AED2</accession>
<sequence>MEGNYIGLFVQDMDVVMTRAARSHVEFNFLCNLSCTVFRNEEEDVVKLNLSSRWFDKIKFSSWFSSSLYTAAGLEMETSKVESVVRNQAEAKLNQLEHSEPVGTIRTSCKR</sequence>
<dbReference type="Proteomes" id="UP000250235">
    <property type="component" value="Unassembled WGS sequence"/>
</dbReference>
<dbReference type="AlphaFoldDB" id="A0A2Z7AED2"/>
<gene>
    <name evidence="1" type="ORF">F511_41892</name>
</gene>
<name>A0A2Z7AED2_9LAMI</name>
<reference evidence="1 2" key="1">
    <citation type="journal article" date="2015" name="Proc. Natl. Acad. Sci. U.S.A.">
        <title>The resurrection genome of Boea hygrometrica: A blueprint for survival of dehydration.</title>
        <authorList>
            <person name="Xiao L."/>
            <person name="Yang G."/>
            <person name="Zhang L."/>
            <person name="Yang X."/>
            <person name="Zhao S."/>
            <person name="Ji Z."/>
            <person name="Zhou Q."/>
            <person name="Hu M."/>
            <person name="Wang Y."/>
            <person name="Chen M."/>
            <person name="Xu Y."/>
            <person name="Jin H."/>
            <person name="Xiao X."/>
            <person name="Hu G."/>
            <person name="Bao F."/>
            <person name="Hu Y."/>
            <person name="Wan P."/>
            <person name="Li L."/>
            <person name="Deng X."/>
            <person name="Kuang T."/>
            <person name="Xiang C."/>
            <person name="Zhu J.K."/>
            <person name="Oliver M.J."/>
            <person name="He Y."/>
        </authorList>
    </citation>
    <scope>NUCLEOTIDE SEQUENCE [LARGE SCALE GENOMIC DNA]</scope>
    <source>
        <strain evidence="2">cv. XS01</strain>
    </source>
</reference>